<organism evidence="1 2">
    <name type="scientific">Xanthomonas chitinilytica</name>
    <dbReference type="NCBI Taxonomy" id="2989819"/>
    <lineage>
        <taxon>Bacteria</taxon>
        <taxon>Pseudomonadati</taxon>
        <taxon>Pseudomonadota</taxon>
        <taxon>Gammaproteobacteria</taxon>
        <taxon>Lysobacterales</taxon>
        <taxon>Lysobacteraceae</taxon>
        <taxon>Xanthomonas</taxon>
    </lineage>
</organism>
<protein>
    <submittedName>
        <fullName evidence="1">Uncharacterized protein</fullName>
    </submittedName>
</protein>
<reference evidence="1 2" key="1">
    <citation type="submission" date="2022-10" db="EMBL/GenBank/DDBJ databases">
        <title>Xanthomonas sp. H13-6.</title>
        <authorList>
            <person name="Liu X."/>
            <person name="Deng Z."/>
            <person name="Jiang Y."/>
            <person name="Yu T."/>
            <person name="Ai J."/>
        </authorList>
    </citation>
    <scope>NUCLEOTIDE SEQUENCE [LARGE SCALE GENOMIC DNA]</scope>
    <source>
        <strain evidence="1 2">H13-6</strain>
    </source>
</reference>
<sequence length="172" mass="18597">MRVGGALAWARGNTAETLQATVRLHGDAIRIEFDDGPDAGSYLLNTGTFGRGWIVNPAGNYRLPIADASGPYWLDPQQPCAHIGGRCSPAHGEFIAGRLARGWRYERADRGPDGTTRGTLWVDTQTGLLLGYRGSAGNGGRERTLRVTAVGFEPQPRELFELPGELRSPADH</sequence>
<dbReference type="EMBL" id="JAPCHY010000010">
    <property type="protein sequence ID" value="MCW4473325.1"/>
    <property type="molecule type" value="Genomic_DNA"/>
</dbReference>
<evidence type="ECO:0000313" key="2">
    <source>
        <dbReference type="Proteomes" id="UP001209922"/>
    </source>
</evidence>
<proteinExistence type="predicted"/>
<dbReference type="RefSeq" id="WP_265128309.1">
    <property type="nucleotide sequence ID" value="NZ_JAPCHY010000010.1"/>
</dbReference>
<gene>
    <name evidence="1" type="ORF">OK345_12510</name>
</gene>
<dbReference type="Proteomes" id="UP001209922">
    <property type="component" value="Unassembled WGS sequence"/>
</dbReference>
<name>A0ABT3JXV6_9XANT</name>
<evidence type="ECO:0000313" key="1">
    <source>
        <dbReference type="EMBL" id="MCW4473325.1"/>
    </source>
</evidence>
<comment type="caution">
    <text evidence="1">The sequence shown here is derived from an EMBL/GenBank/DDBJ whole genome shotgun (WGS) entry which is preliminary data.</text>
</comment>
<accession>A0ABT3JXV6</accession>
<keyword evidence="2" id="KW-1185">Reference proteome</keyword>